<dbReference type="EMBL" id="CP024634">
    <property type="protein sequence ID" value="AYQ57682.1"/>
    <property type="molecule type" value="Genomic_DNA"/>
</dbReference>
<dbReference type="Gene3D" id="3.40.30.10">
    <property type="entry name" value="Glutaredoxin"/>
    <property type="match status" value="1"/>
</dbReference>
<dbReference type="AlphaFoldDB" id="A0A3G3IQC6"/>
<name>A0A3G3IQC6_9GAMM</name>
<evidence type="ECO:0000256" key="2">
    <source>
        <dbReference type="PIRNR" id="PIRNR038934"/>
    </source>
</evidence>
<dbReference type="Proteomes" id="UP000278334">
    <property type="component" value="Chromosome"/>
</dbReference>
<proteinExistence type="inferred from homology"/>
<evidence type="ECO:0000313" key="3">
    <source>
        <dbReference type="EMBL" id="AYQ57682.1"/>
    </source>
</evidence>
<dbReference type="InterPro" id="IPR010893">
    <property type="entry name" value="NiFe-hyd_mat_HyaE"/>
</dbReference>
<dbReference type="SUPFAM" id="SSF52833">
    <property type="entry name" value="Thioredoxin-like"/>
    <property type="match status" value="1"/>
</dbReference>
<reference evidence="3 4" key="1">
    <citation type="submission" date="2017-11" db="EMBL/GenBank/DDBJ databases">
        <title>Genome sequence of the bacterial symbiont EPR9N from a vent mussel Bathymodiolus thermophilus.</title>
        <authorList>
            <person name="Won Y.-J."/>
        </authorList>
    </citation>
    <scope>NUCLEOTIDE SEQUENCE [LARGE SCALE GENOMIC DNA]</scope>
    <source>
        <strain evidence="3 4">EPR9N</strain>
    </source>
</reference>
<sequence>MFPELIQQLITTHNYPLLSESNISNFIKQHRYSVLFFCNDAKLFPESLDVAIILPELISTFKGQIVPALVSRDDEMKIQRNYGFSTWPSLVFFKEGAYLGVISKVQNWDDYMNEIQKLMMSEPTTPPVKIDLTQN</sequence>
<comment type="similarity">
    <text evidence="1 2">Belongs to the HupG/HyaE family.</text>
</comment>
<dbReference type="InterPro" id="IPR036249">
    <property type="entry name" value="Thioredoxin-like_sf"/>
</dbReference>
<gene>
    <name evidence="3" type="ORF">MS2017_2024</name>
</gene>
<dbReference type="RefSeq" id="WP_122952094.1">
    <property type="nucleotide sequence ID" value="NZ_CP024634.1"/>
</dbReference>
<organism evidence="3 4">
    <name type="scientific">Bathymodiolus thermophilus thioautotrophic gill symbiont</name>
    <dbReference type="NCBI Taxonomy" id="2360"/>
    <lineage>
        <taxon>Bacteria</taxon>
        <taxon>Pseudomonadati</taxon>
        <taxon>Pseudomonadota</taxon>
        <taxon>Gammaproteobacteria</taxon>
        <taxon>sulfur-oxidizing symbionts</taxon>
    </lineage>
</organism>
<dbReference type="KEGG" id="bthg:MS2017_2024"/>
<dbReference type="CDD" id="cd02965">
    <property type="entry name" value="HyaE"/>
    <property type="match status" value="1"/>
</dbReference>
<protein>
    <recommendedName>
        <fullName evidence="2">Hydrogenase expression/formation protein</fullName>
    </recommendedName>
</protein>
<accession>A0A3G3IQC6</accession>
<evidence type="ECO:0000256" key="1">
    <source>
        <dbReference type="ARBA" id="ARBA00009004"/>
    </source>
</evidence>
<dbReference type="Pfam" id="PF07449">
    <property type="entry name" value="HyaE"/>
    <property type="match status" value="1"/>
</dbReference>
<evidence type="ECO:0000313" key="4">
    <source>
        <dbReference type="Proteomes" id="UP000278334"/>
    </source>
</evidence>
<dbReference type="PIRSF" id="PIRSF038934">
    <property type="entry name" value="HyaE_HupG"/>
    <property type="match status" value="1"/>
</dbReference>